<keyword evidence="11 15" id="KW-0472">Membrane</keyword>
<dbReference type="EC" id="2.7.11.1" evidence="2"/>
<dbReference type="EMBL" id="RCHU01000970">
    <property type="protein sequence ID" value="TKR85116.1"/>
    <property type="molecule type" value="Genomic_DNA"/>
</dbReference>
<dbReference type="STRING" id="43335.A0A4U5NPY7"/>
<feature type="region of interest" description="Disordered" evidence="14">
    <location>
        <begin position="227"/>
        <end position="279"/>
    </location>
</feature>
<feature type="compositionally biased region" description="Pro residues" evidence="14">
    <location>
        <begin position="243"/>
        <end position="252"/>
    </location>
</feature>
<evidence type="ECO:0000256" key="12">
    <source>
        <dbReference type="ARBA" id="ARBA00047899"/>
    </source>
</evidence>
<feature type="compositionally biased region" description="Polar residues" evidence="14">
    <location>
        <begin position="445"/>
        <end position="458"/>
    </location>
</feature>
<evidence type="ECO:0000256" key="1">
    <source>
        <dbReference type="ARBA" id="ARBA00004162"/>
    </source>
</evidence>
<keyword evidence="8 16" id="KW-0418">Kinase</keyword>
<dbReference type="PANTHER" id="PTHR47982">
    <property type="entry name" value="PROLINE-RICH RECEPTOR-LIKE PROTEIN KINASE PERK4"/>
    <property type="match status" value="1"/>
</dbReference>
<dbReference type="InterPro" id="IPR047117">
    <property type="entry name" value="PERK1-13-like"/>
</dbReference>
<comment type="subcellular location">
    <subcellularLocation>
        <location evidence="1">Cell membrane</location>
        <topology evidence="1">Single-pass membrane protein</topology>
    </subcellularLocation>
</comment>
<dbReference type="PRINTS" id="PR01217">
    <property type="entry name" value="PRICHEXTENSN"/>
</dbReference>
<feature type="compositionally biased region" description="Low complexity" evidence="14">
    <location>
        <begin position="129"/>
        <end position="144"/>
    </location>
</feature>
<feature type="compositionally biased region" description="Pro residues" evidence="14">
    <location>
        <begin position="11"/>
        <end position="54"/>
    </location>
</feature>
<evidence type="ECO:0000256" key="9">
    <source>
        <dbReference type="ARBA" id="ARBA00022840"/>
    </source>
</evidence>
<proteinExistence type="predicted"/>
<feature type="compositionally biased region" description="Low complexity" evidence="14">
    <location>
        <begin position="55"/>
        <end position="65"/>
    </location>
</feature>
<feature type="compositionally biased region" description="Low complexity" evidence="14">
    <location>
        <begin position="1"/>
        <end position="10"/>
    </location>
</feature>
<reference evidence="16" key="1">
    <citation type="submission" date="2018-10" db="EMBL/GenBank/DDBJ databases">
        <title>Population genomic analysis revealed the cold adaptation of white poplar.</title>
        <authorList>
            <person name="Liu Y.-J."/>
        </authorList>
    </citation>
    <scope>NUCLEOTIDE SEQUENCE [LARGE SCALE GENOMIC DNA]</scope>
    <source>
        <strain evidence="16">PAL-ZL1</strain>
    </source>
</reference>
<feature type="region of interest" description="Disordered" evidence="14">
    <location>
        <begin position="419"/>
        <end position="458"/>
    </location>
</feature>
<evidence type="ECO:0000256" key="8">
    <source>
        <dbReference type="ARBA" id="ARBA00022777"/>
    </source>
</evidence>
<organism evidence="16">
    <name type="scientific">Populus alba</name>
    <name type="common">White poplar</name>
    <dbReference type="NCBI Taxonomy" id="43335"/>
    <lineage>
        <taxon>Eukaryota</taxon>
        <taxon>Viridiplantae</taxon>
        <taxon>Streptophyta</taxon>
        <taxon>Embryophyta</taxon>
        <taxon>Tracheophyta</taxon>
        <taxon>Spermatophyta</taxon>
        <taxon>Magnoliopsida</taxon>
        <taxon>eudicotyledons</taxon>
        <taxon>Gunneridae</taxon>
        <taxon>Pentapetalae</taxon>
        <taxon>rosids</taxon>
        <taxon>fabids</taxon>
        <taxon>Malpighiales</taxon>
        <taxon>Salicaceae</taxon>
        <taxon>Saliceae</taxon>
        <taxon>Populus</taxon>
    </lineage>
</organism>
<evidence type="ECO:0000256" key="5">
    <source>
        <dbReference type="ARBA" id="ARBA00022679"/>
    </source>
</evidence>
<keyword evidence="4" id="KW-0723">Serine/threonine-protein kinase</keyword>
<keyword evidence="10 15" id="KW-1133">Transmembrane helix</keyword>
<evidence type="ECO:0000256" key="6">
    <source>
        <dbReference type="ARBA" id="ARBA00022692"/>
    </source>
</evidence>
<evidence type="ECO:0000256" key="4">
    <source>
        <dbReference type="ARBA" id="ARBA00022527"/>
    </source>
</evidence>
<evidence type="ECO:0000256" key="13">
    <source>
        <dbReference type="ARBA" id="ARBA00048679"/>
    </source>
</evidence>
<accession>A0A4U5NPY7</accession>
<keyword evidence="16" id="KW-0675">Receptor</keyword>
<gene>
    <name evidence="16" type="ORF">D5086_0000251440</name>
</gene>
<evidence type="ECO:0000256" key="15">
    <source>
        <dbReference type="SAM" id="Phobius"/>
    </source>
</evidence>
<keyword evidence="6 15" id="KW-0812">Transmembrane</keyword>
<dbReference type="GO" id="GO:0005886">
    <property type="term" value="C:plasma membrane"/>
    <property type="evidence" value="ECO:0007669"/>
    <property type="project" value="UniProtKB-SubCell"/>
</dbReference>
<evidence type="ECO:0000256" key="11">
    <source>
        <dbReference type="ARBA" id="ARBA00023136"/>
    </source>
</evidence>
<dbReference type="PANTHER" id="PTHR47982:SF47">
    <property type="entry name" value="PROLINE-RICH RECEPTOR-LIKE PROTEIN KINASE PERK6-RELATED"/>
    <property type="match status" value="1"/>
</dbReference>
<dbReference type="GO" id="GO:0004674">
    <property type="term" value="F:protein serine/threonine kinase activity"/>
    <property type="evidence" value="ECO:0007669"/>
    <property type="project" value="UniProtKB-KW"/>
</dbReference>
<sequence length="458" mass="47594">MSSPAPEESPLSPPPSSAPPPSLQEPPPPPLESSPPPSTSPPPVEVSPSPPPPTESSTPPSDQSSPSPPPPENSDSSSPSPPSSSKENNSPPPPPTTKDNGSNIWSPPPPPSSSNSRNSPPPPRSLGKSGNSSPNNTPATSSGNGDEANLVPIIAGTVVGVGLLLLLAMLVFLCTCRKKKKRSPHHDYYYQDHSPAPKAAGGLYYNVTPLQQPVSNGHNESELAEQVVNLPPPPGGGHGAWSPAPPPPPPPQVAIMSSSEMSSNYSGSHGSSGLPPSHPSLTLGFTKSSFSYGELAAATAGFSQANLIGQGGFGYARPLCAKAIEDGNYDELVDPALEGNYDLQEMACMVACAGASVSHSAKRRPKMSRIVRALEGEVSLDEARKAGLIFSSASSSDYDQSSYSTDMRRFRRTAVDSNGYASSEFGHTSEYGLNPSSSSSEEMSQMTKSRAGSQRRSP</sequence>
<evidence type="ECO:0000313" key="16">
    <source>
        <dbReference type="EMBL" id="TKR85116.1"/>
    </source>
</evidence>
<feature type="compositionally biased region" description="Low complexity" evidence="14">
    <location>
        <begin position="257"/>
        <end position="279"/>
    </location>
</feature>
<feature type="compositionally biased region" description="Low complexity" evidence="14">
    <location>
        <begin position="73"/>
        <end position="89"/>
    </location>
</feature>
<evidence type="ECO:0000256" key="7">
    <source>
        <dbReference type="ARBA" id="ARBA00022741"/>
    </source>
</evidence>
<keyword evidence="5" id="KW-0808">Transferase</keyword>
<keyword evidence="3" id="KW-1003">Cell membrane</keyword>
<comment type="caution">
    <text evidence="16">The sequence shown here is derived from an EMBL/GenBank/DDBJ whole genome shotgun (WGS) entry which is preliminary data.</text>
</comment>
<dbReference type="AlphaFoldDB" id="A0A4U5NPY7"/>
<comment type="catalytic activity">
    <reaction evidence="13">
        <text>L-seryl-[protein] + ATP = O-phospho-L-seryl-[protein] + ADP + H(+)</text>
        <dbReference type="Rhea" id="RHEA:17989"/>
        <dbReference type="Rhea" id="RHEA-COMP:9863"/>
        <dbReference type="Rhea" id="RHEA-COMP:11604"/>
        <dbReference type="ChEBI" id="CHEBI:15378"/>
        <dbReference type="ChEBI" id="CHEBI:29999"/>
        <dbReference type="ChEBI" id="CHEBI:30616"/>
        <dbReference type="ChEBI" id="CHEBI:83421"/>
        <dbReference type="ChEBI" id="CHEBI:456216"/>
        <dbReference type="EC" id="2.7.11.1"/>
    </reaction>
</comment>
<feature type="region of interest" description="Disordered" evidence="14">
    <location>
        <begin position="1"/>
        <end position="146"/>
    </location>
</feature>
<dbReference type="GO" id="GO:0005524">
    <property type="term" value="F:ATP binding"/>
    <property type="evidence" value="ECO:0007669"/>
    <property type="project" value="UniProtKB-KW"/>
</dbReference>
<protein>
    <recommendedName>
        <fullName evidence="2">non-specific serine/threonine protein kinase</fullName>
        <ecNumber evidence="2">2.7.11.1</ecNumber>
    </recommendedName>
</protein>
<evidence type="ECO:0000256" key="14">
    <source>
        <dbReference type="SAM" id="MobiDB-lite"/>
    </source>
</evidence>
<evidence type="ECO:0000256" key="10">
    <source>
        <dbReference type="ARBA" id="ARBA00022989"/>
    </source>
</evidence>
<evidence type="ECO:0000256" key="3">
    <source>
        <dbReference type="ARBA" id="ARBA00022475"/>
    </source>
</evidence>
<name>A0A4U5NPY7_POPAL</name>
<evidence type="ECO:0000256" key="2">
    <source>
        <dbReference type="ARBA" id="ARBA00012513"/>
    </source>
</evidence>
<comment type="catalytic activity">
    <reaction evidence="12">
        <text>L-threonyl-[protein] + ATP = O-phospho-L-threonyl-[protein] + ADP + H(+)</text>
        <dbReference type="Rhea" id="RHEA:46608"/>
        <dbReference type="Rhea" id="RHEA-COMP:11060"/>
        <dbReference type="Rhea" id="RHEA-COMP:11605"/>
        <dbReference type="ChEBI" id="CHEBI:15378"/>
        <dbReference type="ChEBI" id="CHEBI:30013"/>
        <dbReference type="ChEBI" id="CHEBI:30616"/>
        <dbReference type="ChEBI" id="CHEBI:61977"/>
        <dbReference type="ChEBI" id="CHEBI:456216"/>
        <dbReference type="EC" id="2.7.11.1"/>
    </reaction>
</comment>
<keyword evidence="9" id="KW-0067">ATP-binding</keyword>
<feature type="transmembrane region" description="Helical" evidence="15">
    <location>
        <begin position="150"/>
        <end position="173"/>
    </location>
</feature>
<keyword evidence="7" id="KW-0547">Nucleotide-binding</keyword>